<dbReference type="PANTHER" id="PTHR30438">
    <property type="entry name" value="36 KDA ANTIGEN-RELATED"/>
    <property type="match status" value="1"/>
</dbReference>
<dbReference type="Gene3D" id="2.40.50.100">
    <property type="match status" value="1"/>
</dbReference>
<organism evidence="3 4">
    <name type="scientific">Gilliamella intestini</name>
    <dbReference type="NCBI Taxonomy" id="1798183"/>
    <lineage>
        <taxon>Bacteria</taxon>
        <taxon>Pseudomonadati</taxon>
        <taxon>Pseudomonadota</taxon>
        <taxon>Gammaproteobacteria</taxon>
        <taxon>Orbales</taxon>
        <taxon>Orbaceae</taxon>
        <taxon>Gilliamella</taxon>
    </lineage>
</organism>
<feature type="transmembrane region" description="Helical" evidence="1">
    <location>
        <begin position="7"/>
        <end position="25"/>
    </location>
</feature>
<proteinExistence type="predicted"/>
<gene>
    <name evidence="3" type="ORF">GA0061080_100757</name>
</gene>
<dbReference type="STRING" id="1798183.GA0061080_100757"/>
<evidence type="ECO:0000313" key="3">
    <source>
        <dbReference type="EMBL" id="SCB87726.1"/>
    </source>
</evidence>
<dbReference type="Proteomes" id="UP000199698">
    <property type="component" value="Unassembled WGS sequence"/>
</dbReference>
<protein>
    <submittedName>
        <fullName evidence="3">HlyD family secretion protein</fullName>
    </submittedName>
</protein>
<feature type="domain" description="CzcB-like barrel-sandwich hybrid" evidence="2">
    <location>
        <begin position="42"/>
        <end position="232"/>
    </location>
</feature>
<keyword evidence="4" id="KW-1185">Reference proteome</keyword>
<dbReference type="Pfam" id="PF25973">
    <property type="entry name" value="BSH_CzcB"/>
    <property type="match status" value="1"/>
</dbReference>
<sequence length="325" mass="35674">MHKKRLSLIIAIIAVIAMVIIIYFANQPSTIILQGEVESNRVDVAARVQGRVIQFNYDVGDDVKKGDTLLTLSSPALLAQLASAEAQLNVAIASRDTTYSTRPETIDLQKAQLDKAKLDLALAQASYDRINRLAKNGTVSKQNYDESFNQYQAAIKAYEAAKANLTLAENGSSIEQKKLADAQVEQSKAALAQVKADVNELTLVSPINGQITTRVAETGQLYSPGTPLYSIIDLNDIWFTFNIREDLLGNLKVGDTFQVRVPALNNQIIDVKVTVLNALGQYANWQATKATGDFDLKTFEMRAKPINKVSGLRPGMSVTTKWQSR</sequence>
<keyword evidence="1" id="KW-1133">Transmembrane helix</keyword>
<dbReference type="Gene3D" id="1.10.287.470">
    <property type="entry name" value="Helix hairpin bin"/>
    <property type="match status" value="1"/>
</dbReference>
<keyword evidence="1" id="KW-0472">Membrane</keyword>
<dbReference type="SUPFAM" id="SSF111369">
    <property type="entry name" value="HlyD-like secretion proteins"/>
    <property type="match status" value="3"/>
</dbReference>
<accession>A0A1C3ZZL0</accession>
<dbReference type="PANTHER" id="PTHR30438:SF2">
    <property type="entry name" value="MEMBRANE PROTEIN"/>
    <property type="match status" value="1"/>
</dbReference>
<dbReference type="GO" id="GO:0005886">
    <property type="term" value="C:plasma membrane"/>
    <property type="evidence" value="ECO:0007669"/>
    <property type="project" value="TreeGrafter"/>
</dbReference>
<reference evidence="4" key="1">
    <citation type="submission" date="2016-08" db="EMBL/GenBank/DDBJ databases">
        <authorList>
            <person name="Varghese N."/>
            <person name="Submissions Spin"/>
        </authorList>
    </citation>
    <scope>NUCLEOTIDE SEQUENCE [LARGE SCALE GENOMIC DNA]</scope>
    <source>
        <strain evidence="4">R-53144</strain>
    </source>
</reference>
<dbReference type="Gene3D" id="2.40.30.170">
    <property type="match status" value="1"/>
</dbReference>
<evidence type="ECO:0000256" key="1">
    <source>
        <dbReference type="SAM" id="Phobius"/>
    </source>
</evidence>
<dbReference type="InterPro" id="IPR058647">
    <property type="entry name" value="BSH_CzcB-like"/>
</dbReference>
<dbReference type="EMBL" id="FMBA01000007">
    <property type="protein sequence ID" value="SCB87726.1"/>
    <property type="molecule type" value="Genomic_DNA"/>
</dbReference>
<dbReference type="RefSeq" id="WP_091120919.1">
    <property type="nucleotide sequence ID" value="NZ_FMBA01000007.1"/>
</dbReference>
<keyword evidence="1" id="KW-0812">Transmembrane</keyword>
<dbReference type="AlphaFoldDB" id="A0A1C3ZZL0"/>
<dbReference type="OrthoDB" id="9793801at2"/>
<name>A0A1C3ZZL0_9GAMM</name>
<evidence type="ECO:0000259" key="2">
    <source>
        <dbReference type="Pfam" id="PF25973"/>
    </source>
</evidence>
<evidence type="ECO:0000313" key="4">
    <source>
        <dbReference type="Proteomes" id="UP000199698"/>
    </source>
</evidence>